<dbReference type="Gene3D" id="2.10.70.10">
    <property type="entry name" value="Complement Module, domain 1"/>
    <property type="match status" value="2"/>
</dbReference>
<reference evidence="8" key="2">
    <citation type="submission" date="2025-09" db="UniProtKB">
        <authorList>
            <consortium name="Ensembl"/>
        </authorList>
    </citation>
    <scope>IDENTIFICATION</scope>
</reference>
<dbReference type="Ensembl" id="ENSCPBT00000048264.1">
    <property type="protein sequence ID" value="ENSCPBP00000041181.1"/>
    <property type="gene ID" value="ENSCPBG00000028264.1"/>
</dbReference>
<dbReference type="PANTHER" id="PTHR45785:SF2">
    <property type="entry name" value="COMPLEMENT FACTOR H-RELATED"/>
    <property type="match status" value="1"/>
</dbReference>
<dbReference type="InterPro" id="IPR051503">
    <property type="entry name" value="ComplSys_Reg/VirEntry_Med"/>
</dbReference>
<evidence type="ECO:0000256" key="4">
    <source>
        <dbReference type="ARBA" id="ARBA00023157"/>
    </source>
</evidence>
<dbReference type="OMA" id="VCAREYS"/>
<evidence type="ECO:0000313" key="9">
    <source>
        <dbReference type="Proteomes" id="UP000694380"/>
    </source>
</evidence>
<feature type="domain" description="Sushi" evidence="7">
    <location>
        <begin position="109"/>
        <end position="167"/>
    </location>
</feature>
<dbReference type="Proteomes" id="UP000694380">
    <property type="component" value="Unplaced"/>
</dbReference>
<evidence type="ECO:0000313" key="8">
    <source>
        <dbReference type="Ensembl" id="ENSCPBP00000041181.1"/>
    </source>
</evidence>
<feature type="disulfide bond" evidence="5">
    <location>
        <begin position="111"/>
        <end position="154"/>
    </location>
</feature>
<organism evidence="8 9">
    <name type="scientific">Chrysemys picta bellii</name>
    <name type="common">Western painted turtle</name>
    <name type="synonym">Emys bellii</name>
    <dbReference type="NCBI Taxonomy" id="8478"/>
    <lineage>
        <taxon>Eukaryota</taxon>
        <taxon>Metazoa</taxon>
        <taxon>Chordata</taxon>
        <taxon>Craniata</taxon>
        <taxon>Vertebrata</taxon>
        <taxon>Euteleostomi</taxon>
        <taxon>Archelosauria</taxon>
        <taxon>Testudinata</taxon>
        <taxon>Testudines</taxon>
        <taxon>Cryptodira</taxon>
        <taxon>Durocryptodira</taxon>
        <taxon>Testudinoidea</taxon>
        <taxon>Emydidae</taxon>
        <taxon>Chrysemys</taxon>
    </lineage>
</organism>
<dbReference type="CDD" id="cd00033">
    <property type="entry name" value="CCP"/>
    <property type="match status" value="1"/>
</dbReference>
<dbReference type="InterPro" id="IPR035976">
    <property type="entry name" value="Sushi/SCR/CCP_sf"/>
</dbReference>
<comment type="subcellular location">
    <subcellularLocation>
        <location evidence="1">Virion</location>
    </subcellularLocation>
</comment>
<dbReference type="PROSITE" id="PS50923">
    <property type="entry name" value="SUSHI"/>
    <property type="match status" value="1"/>
</dbReference>
<accession>A0A8C3IXE0</accession>
<keyword evidence="4 5" id="KW-1015">Disulfide bond</keyword>
<evidence type="ECO:0000259" key="7">
    <source>
        <dbReference type="PROSITE" id="PS50923"/>
    </source>
</evidence>
<keyword evidence="3 6" id="KW-0732">Signal</keyword>
<protein>
    <recommendedName>
        <fullName evidence="7">Sushi domain-containing protein</fullName>
    </recommendedName>
</protein>
<dbReference type="InterPro" id="IPR000436">
    <property type="entry name" value="Sushi_SCR_CCP_dom"/>
</dbReference>
<evidence type="ECO:0000256" key="5">
    <source>
        <dbReference type="PROSITE-ProRule" id="PRU00302"/>
    </source>
</evidence>
<dbReference type="SMART" id="SM00032">
    <property type="entry name" value="CCP"/>
    <property type="match status" value="1"/>
</dbReference>
<evidence type="ECO:0000256" key="3">
    <source>
        <dbReference type="ARBA" id="ARBA00022729"/>
    </source>
</evidence>
<dbReference type="AlphaFoldDB" id="A0A8C3IXE0"/>
<keyword evidence="2 5" id="KW-0768">Sushi</keyword>
<name>A0A8C3IXE0_CHRPI</name>
<feature type="signal peptide" evidence="6">
    <location>
        <begin position="1"/>
        <end position="20"/>
    </location>
</feature>
<keyword evidence="9" id="KW-1185">Reference proteome</keyword>
<evidence type="ECO:0000256" key="6">
    <source>
        <dbReference type="SAM" id="SignalP"/>
    </source>
</evidence>
<dbReference type="PANTHER" id="PTHR45785">
    <property type="entry name" value="COMPLEMENT FACTOR H-RELATED"/>
    <property type="match status" value="1"/>
</dbReference>
<dbReference type="Pfam" id="PF00084">
    <property type="entry name" value="Sushi"/>
    <property type="match status" value="1"/>
</dbReference>
<comment type="caution">
    <text evidence="5">Lacks conserved residue(s) required for the propagation of feature annotation.</text>
</comment>
<reference evidence="8" key="1">
    <citation type="submission" date="2025-08" db="UniProtKB">
        <authorList>
            <consortium name="Ensembl"/>
        </authorList>
    </citation>
    <scope>IDENTIFICATION</scope>
</reference>
<dbReference type="GeneTree" id="ENSGT00990000210556"/>
<feature type="chain" id="PRO_5034060189" description="Sushi domain-containing protein" evidence="6">
    <location>
        <begin position="21"/>
        <end position="180"/>
    </location>
</feature>
<evidence type="ECO:0000256" key="1">
    <source>
        <dbReference type="ARBA" id="ARBA00004328"/>
    </source>
</evidence>
<sequence>MKNLLICCMVLLQRTSLFRSTKVFSEMGKSPFAILPQTSLCLDGYISKSEDRWNLINCAKEGWDPTPKCLKVDEISCVCAREYSPENLHTKVICTKNNWPPSPRSIAAPACEKPLAVDFGGIVSGEQSVYWESDKVQYKRNPGYTLMGPEWITCNGKIWTPTPQCLGKRNFFVLSYRLVL</sequence>
<proteinExistence type="predicted"/>
<dbReference type="SUPFAM" id="SSF57535">
    <property type="entry name" value="Complement control module/SCR domain"/>
    <property type="match status" value="1"/>
</dbReference>
<evidence type="ECO:0000256" key="2">
    <source>
        <dbReference type="ARBA" id="ARBA00022659"/>
    </source>
</evidence>